<keyword evidence="2 10" id="KW-0479">Metal-binding</keyword>
<dbReference type="SMART" id="SM00389">
    <property type="entry name" value="HOX"/>
    <property type="match status" value="1"/>
</dbReference>
<dbReference type="SMART" id="SM00132">
    <property type="entry name" value="LIM"/>
    <property type="match status" value="2"/>
</dbReference>
<keyword evidence="7 9" id="KW-0371">Homeobox</keyword>
<feature type="region of interest" description="Disordered" evidence="12">
    <location>
        <begin position="126"/>
        <end position="160"/>
    </location>
</feature>
<evidence type="ECO:0000256" key="7">
    <source>
        <dbReference type="ARBA" id="ARBA00023155"/>
    </source>
</evidence>
<evidence type="ECO:0000313" key="15">
    <source>
        <dbReference type="EMBL" id="CAG2195063.1"/>
    </source>
</evidence>
<evidence type="ECO:0000313" key="16">
    <source>
        <dbReference type="Proteomes" id="UP000683360"/>
    </source>
</evidence>
<evidence type="ECO:0000256" key="11">
    <source>
        <dbReference type="RuleBase" id="RU000682"/>
    </source>
</evidence>
<evidence type="ECO:0000256" key="8">
    <source>
        <dbReference type="ARBA" id="ARBA00023242"/>
    </source>
</evidence>
<dbReference type="GO" id="GO:0030182">
    <property type="term" value="P:neuron differentiation"/>
    <property type="evidence" value="ECO:0007669"/>
    <property type="project" value="TreeGrafter"/>
</dbReference>
<evidence type="ECO:0000256" key="2">
    <source>
        <dbReference type="ARBA" id="ARBA00022723"/>
    </source>
</evidence>
<proteinExistence type="predicted"/>
<dbReference type="GO" id="GO:0000977">
    <property type="term" value="F:RNA polymerase II transcription regulatory region sequence-specific DNA binding"/>
    <property type="evidence" value="ECO:0007669"/>
    <property type="project" value="TreeGrafter"/>
</dbReference>
<dbReference type="SUPFAM" id="SSF57716">
    <property type="entry name" value="Glucocorticoid receptor-like (DNA-binding domain)"/>
    <property type="match status" value="2"/>
</dbReference>
<dbReference type="EMBL" id="CAJPWZ010000503">
    <property type="protein sequence ID" value="CAG2195063.1"/>
    <property type="molecule type" value="Genomic_DNA"/>
</dbReference>
<dbReference type="SUPFAM" id="SSF46689">
    <property type="entry name" value="Homeodomain-like"/>
    <property type="match status" value="1"/>
</dbReference>
<dbReference type="PROSITE" id="PS50071">
    <property type="entry name" value="HOMEOBOX_2"/>
    <property type="match status" value="1"/>
</dbReference>
<evidence type="ECO:0000256" key="5">
    <source>
        <dbReference type="ARBA" id="ARBA00023038"/>
    </source>
</evidence>
<name>A0A8S3QEP2_MYTED</name>
<feature type="domain" description="Homeobox" evidence="14">
    <location>
        <begin position="154"/>
        <end position="214"/>
    </location>
</feature>
<evidence type="ECO:0000256" key="1">
    <source>
        <dbReference type="ARBA" id="ARBA00004123"/>
    </source>
</evidence>
<dbReference type="GO" id="GO:0005634">
    <property type="term" value="C:nucleus"/>
    <property type="evidence" value="ECO:0007669"/>
    <property type="project" value="UniProtKB-SubCell"/>
</dbReference>
<dbReference type="PANTHER" id="PTHR24208:SF127">
    <property type="entry name" value="LIM_HOMEOBOX PROTEIN AWH"/>
    <property type="match status" value="1"/>
</dbReference>
<dbReference type="InterPro" id="IPR009057">
    <property type="entry name" value="Homeodomain-like_sf"/>
</dbReference>
<feature type="domain" description="LIM zinc-binding" evidence="13">
    <location>
        <begin position="67"/>
        <end position="126"/>
    </location>
</feature>
<evidence type="ECO:0000256" key="12">
    <source>
        <dbReference type="SAM" id="MobiDB-lite"/>
    </source>
</evidence>
<dbReference type="Pfam" id="PF00046">
    <property type="entry name" value="Homeodomain"/>
    <property type="match status" value="1"/>
</dbReference>
<dbReference type="PROSITE" id="PS50023">
    <property type="entry name" value="LIM_DOMAIN_2"/>
    <property type="match status" value="2"/>
</dbReference>
<reference evidence="15" key="1">
    <citation type="submission" date="2021-03" db="EMBL/GenBank/DDBJ databases">
        <authorList>
            <person name="Bekaert M."/>
        </authorList>
    </citation>
    <scope>NUCLEOTIDE SEQUENCE</scope>
</reference>
<sequence>MTEKDICYGCGDLITDRHLLKVNDRHWHIHCLRCSLCQTALDRDSSCYIKDGSVFCKNEEFNRTDCANCSKTIRGEDWVRKARDLIYHVACFYCETCDKPLSTGEQFGLLGKRLLCKRHFIESMDGNSSDGTDGASIPETIHTDTSSNDGTSKPRAKRPRTCFTEDQIQILQSHFILEINPDSQAMEKIANKAGIHKRVAQVWFQNARARQKKEKGKKKATKFVRPPSSSSSDGSDSQQSYSE</sequence>
<keyword evidence="5 10" id="KW-0440">LIM domain</keyword>
<feature type="domain" description="LIM zinc-binding" evidence="13">
    <location>
        <begin position="5"/>
        <end position="66"/>
    </location>
</feature>
<comment type="caution">
    <text evidence="15">The sequence shown here is derived from an EMBL/GenBank/DDBJ whole genome shotgun (WGS) entry which is preliminary data.</text>
</comment>
<gene>
    <name evidence="15" type="ORF">MEDL_10016</name>
</gene>
<organism evidence="15 16">
    <name type="scientific">Mytilus edulis</name>
    <name type="common">Blue mussel</name>
    <dbReference type="NCBI Taxonomy" id="6550"/>
    <lineage>
        <taxon>Eukaryota</taxon>
        <taxon>Metazoa</taxon>
        <taxon>Spiralia</taxon>
        <taxon>Lophotrochozoa</taxon>
        <taxon>Mollusca</taxon>
        <taxon>Bivalvia</taxon>
        <taxon>Autobranchia</taxon>
        <taxon>Pteriomorphia</taxon>
        <taxon>Mytilida</taxon>
        <taxon>Mytiloidea</taxon>
        <taxon>Mytilidae</taxon>
        <taxon>Mytilinae</taxon>
        <taxon>Mytilus</taxon>
    </lineage>
</organism>
<evidence type="ECO:0000256" key="4">
    <source>
        <dbReference type="ARBA" id="ARBA00022833"/>
    </source>
</evidence>
<feature type="compositionally biased region" description="Basic residues" evidence="12">
    <location>
        <begin position="209"/>
        <end position="222"/>
    </location>
</feature>
<keyword evidence="16" id="KW-1185">Reference proteome</keyword>
<evidence type="ECO:0000256" key="9">
    <source>
        <dbReference type="PROSITE-ProRule" id="PRU00108"/>
    </source>
</evidence>
<accession>A0A8S3QEP2</accession>
<dbReference type="PANTHER" id="PTHR24208">
    <property type="entry name" value="LIM/HOMEOBOX PROTEIN LHX"/>
    <property type="match status" value="1"/>
</dbReference>
<dbReference type="Proteomes" id="UP000683360">
    <property type="component" value="Unassembled WGS sequence"/>
</dbReference>
<evidence type="ECO:0000259" key="13">
    <source>
        <dbReference type="PROSITE" id="PS50023"/>
    </source>
</evidence>
<feature type="DNA-binding region" description="Homeobox" evidence="9">
    <location>
        <begin position="156"/>
        <end position="215"/>
    </location>
</feature>
<dbReference type="GO" id="GO:0046872">
    <property type="term" value="F:metal ion binding"/>
    <property type="evidence" value="ECO:0007669"/>
    <property type="project" value="UniProtKB-KW"/>
</dbReference>
<dbReference type="InterPro" id="IPR050453">
    <property type="entry name" value="LIM_Homeobox_TF"/>
</dbReference>
<feature type="region of interest" description="Disordered" evidence="12">
    <location>
        <begin position="207"/>
        <end position="243"/>
    </location>
</feature>
<dbReference type="Gene3D" id="1.10.10.60">
    <property type="entry name" value="Homeodomain-like"/>
    <property type="match status" value="1"/>
</dbReference>
<dbReference type="OrthoDB" id="9990008at2759"/>
<evidence type="ECO:0000259" key="14">
    <source>
        <dbReference type="PROSITE" id="PS50071"/>
    </source>
</evidence>
<keyword evidence="8 9" id="KW-0539">Nucleus</keyword>
<keyword evidence="6 9" id="KW-0238">DNA-binding</keyword>
<dbReference type="InterPro" id="IPR001356">
    <property type="entry name" value="HD"/>
</dbReference>
<comment type="subcellular location">
    <subcellularLocation>
        <location evidence="1 9 11">Nucleus</location>
    </subcellularLocation>
</comment>
<dbReference type="PROSITE" id="PS00478">
    <property type="entry name" value="LIM_DOMAIN_1"/>
    <property type="match status" value="2"/>
</dbReference>
<dbReference type="Gene3D" id="2.10.110.10">
    <property type="entry name" value="Cysteine Rich Protein"/>
    <property type="match status" value="2"/>
</dbReference>
<evidence type="ECO:0000256" key="3">
    <source>
        <dbReference type="ARBA" id="ARBA00022737"/>
    </source>
</evidence>
<protein>
    <submittedName>
        <fullName evidence="15">LHX6_8</fullName>
    </submittedName>
</protein>
<evidence type="ECO:0000256" key="6">
    <source>
        <dbReference type="ARBA" id="ARBA00023125"/>
    </source>
</evidence>
<keyword evidence="4 10" id="KW-0862">Zinc</keyword>
<dbReference type="InterPro" id="IPR001781">
    <property type="entry name" value="Znf_LIM"/>
</dbReference>
<dbReference type="AlphaFoldDB" id="A0A8S3QEP2"/>
<evidence type="ECO:0000256" key="10">
    <source>
        <dbReference type="PROSITE-ProRule" id="PRU00125"/>
    </source>
</evidence>
<dbReference type="GO" id="GO:0000981">
    <property type="term" value="F:DNA-binding transcription factor activity, RNA polymerase II-specific"/>
    <property type="evidence" value="ECO:0007669"/>
    <property type="project" value="TreeGrafter"/>
</dbReference>
<dbReference type="CDD" id="cd00086">
    <property type="entry name" value="homeodomain"/>
    <property type="match status" value="1"/>
</dbReference>
<dbReference type="Pfam" id="PF00412">
    <property type="entry name" value="LIM"/>
    <property type="match status" value="2"/>
</dbReference>
<keyword evidence="3" id="KW-0677">Repeat</keyword>
<feature type="compositionally biased region" description="Low complexity" evidence="12">
    <location>
        <begin position="228"/>
        <end position="243"/>
    </location>
</feature>